<proteinExistence type="predicted"/>
<comment type="caution">
    <text evidence="2">The sequence shown here is derived from an EMBL/GenBank/DDBJ whole genome shotgun (WGS) entry which is preliminary data.</text>
</comment>
<evidence type="ECO:0000313" key="3">
    <source>
        <dbReference type="Proteomes" id="UP000324800"/>
    </source>
</evidence>
<gene>
    <name evidence="2" type="ORF">EZS28_039190</name>
</gene>
<organism evidence="2 3">
    <name type="scientific">Streblomastix strix</name>
    <dbReference type="NCBI Taxonomy" id="222440"/>
    <lineage>
        <taxon>Eukaryota</taxon>
        <taxon>Metamonada</taxon>
        <taxon>Preaxostyla</taxon>
        <taxon>Oxymonadida</taxon>
        <taxon>Streblomastigidae</taxon>
        <taxon>Streblomastix</taxon>
    </lineage>
</organism>
<dbReference type="EMBL" id="SNRW01020623">
    <property type="protein sequence ID" value="KAA6365283.1"/>
    <property type="molecule type" value="Genomic_DNA"/>
</dbReference>
<feature type="region of interest" description="Disordered" evidence="1">
    <location>
        <begin position="52"/>
        <end position="90"/>
    </location>
</feature>
<dbReference type="AlphaFoldDB" id="A0A5J4U4X6"/>
<evidence type="ECO:0000256" key="1">
    <source>
        <dbReference type="SAM" id="MobiDB-lite"/>
    </source>
</evidence>
<evidence type="ECO:0000313" key="2">
    <source>
        <dbReference type="EMBL" id="KAA6365283.1"/>
    </source>
</evidence>
<sequence length="147" mass="16764">MIENDTNIEYFDGGYFIRDKKQIKRSENGKRGLKVVTQAQQKELLMQAKGKTDQQFGYKKQPAKMFESDSDSESENSVATEEEQPKPAKQVKRKCTAIAAGILIIINVSRFMIKLARPNLIGQIFMLKLVRCNRSGYIDKKLTTKTV</sequence>
<name>A0A5J4U4X6_9EUKA</name>
<accession>A0A5J4U4X6</accession>
<dbReference type="Proteomes" id="UP000324800">
    <property type="component" value="Unassembled WGS sequence"/>
</dbReference>
<protein>
    <submittedName>
        <fullName evidence="2">Uncharacterized protein</fullName>
    </submittedName>
</protein>
<reference evidence="2 3" key="1">
    <citation type="submission" date="2019-03" db="EMBL/GenBank/DDBJ databases">
        <title>Single cell metagenomics reveals metabolic interactions within the superorganism composed of flagellate Streblomastix strix and complex community of Bacteroidetes bacteria on its surface.</title>
        <authorList>
            <person name="Treitli S.C."/>
            <person name="Kolisko M."/>
            <person name="Husnik F."/>
            <person name="Keeling P."/>
            <person name="Hampl V."/>
        </authorList>
    </citation>
    <scope>NUCLEOTIDE SEQUENCE [LARGE SCALE GENOMIC DNA]</scope>
    <source>
        <strain evidence="2">ST1C</strain>
    </source>
</reference>